<gene>
    <name evidence="2" type="ORF">PR048_027234</name>
</gene>
<dbReference type="Proteomes" id="UP001159363">
    <property type="component" value="Chromosome 11"/>
</dbReference>
<comment type="caution">
    <text evidence="2">The sequence shown here is derived from an EMBL/GenBank/DDBJ whole genome shotgun (WGS) entry which is preliminary data.</text>
</comment>
<feature type="region of interest" description="Disordered" evidence="1">
    <location>
        <begin position="252"/>
        <end position="275"/>
    </location>
</feature>
<name>A0ABQ9GFD2_9NEOP</name>
<proteinExistence type="predicted"/>
<evidence type="ECO:0000313" key="3">
    <source>
        <dbReference type="Proteomes" id="UP001159363"/>
    </source>
</evidence>
<organism evidence="2 3">
    <name type="scientific">Dryococelus australis</name>
    <dbReference type="NCBI Taxonomy" id="614101"/>
    <lineage>
        <taxon>Eukaryota</taxon>
        <taxon>Metazoa</taxon>
        <taxon>Ecdysozoa</taxon>
        <taxon>Arthropoda</taxon>
        <taxon>Hexapoda</taxon>
        <taxon>Insecta</taxon>
        <taxon>Pterygota</taxon>
        <taxon>Neoptera</taxon>
        <taxon>Polyneoptera</taxon>
        <taxon>Phasmatodea</taxon>
        <taxon>Verophasmatodea</taxon>
        <taxon>Anareolatae</taxon>
        <taxon>Phasmatidae</taxon>
        <taxon>Eurycanthinae</taxon>
        <taxon>Dryococelus</taxon>
    </lineage>
</organism>
<evidence type="ECO:0000256" key="1">
    <source>
        <dbReference type="SAM" id="MobiDB-lite"/>
    </source>
</evidence>
<evidence type="ECO:0000313" key="2">
    <source>
        <dbReference type="EMBL" id="KAJ8870932.1"/>
    </source>
</evidence>
<sequence length="377" mass="40872">MTGWDSHGSTLEAWMLEPPALTKAAPASTNHTIAIASEEWTMGGEVRPGGVATAGTSRGELRLEVIQSAAFNARSFLEGRPLRSRRWRRRNLPPCSRKKTLEDVRLCLQGHRACVERMAFAQDPPTTCIIRVMKHVAVSQVATSPASLGCPVSTNFGAAVNELSACPPPTKSNRVQSPVRPIPDFPMLGSCRTIPLFGGFSWGSPFLLNPLFRRCSMLTSITLVGSQDLGVKSRTRISSLTRIPPILPENVNISKRNKGRGRRSDNVISHTSAAEDSANGSSVRKVIECSVSFPTGGSVGRDTCIDKIYFKRVYTEVTFAIGTEFIRHALDSSAPIANLQGNKKRIPQKGDVKSNAEVFDVEPDAGRVVRALVSHVG</sequence>
<feature type="compositionally biased region" description="Polar residues" evidence="1">
    <location>
        <begin position="266"/>
        <end position="275"/>
    </location>
</feature>
<protein>
    <submittedName>
        <fullName evidence="2">Uncharacterized protein</fullName>
    </submittedName>
</protein>
<keyword evidence="3" id="KW-1185">Reference proteome</keyword>
<dbReference type="EMBL" id="JARBHB010000012">
    <property type="protein sequence ID" value="KAJ8870932.1"/>
    <property type="molecule type" value="Genomic_DNA"/>
</dbReference>
<accession>A0ABQ9GFD2</accession>
<reference evidence="2 3" key="1">
    <citation type="submission" date="2023-02" db="EMBL/GenBank/DDBJ databases">
        <title>LHISI_Scaffold_Assembly.</title>
        <authorList>
            <person name="Stuart O.P."/>
            <person name="Cleave R."/>
            <person name="Magrath M.J.L."/>
            <person name="Mikheyev A.S."/>
        </authorList>
    </citation>
    <scope>NUCLEOTIDE SEQUENCE [LARGE SCALE GENOMIC DNA]</scope>
    <source>
        <strain evidence="2">Daus_M_001</strain>
        <tissue evidence="2">Leg muscle</tissue>
    </source>
</reference>